<dbReference type="NCBIfam" id="TIGR00229">
    <property type="entry name" value="sensory_box"/>
    <property type="match status" value="2"/>
</dbReference>
<keyword evidence="4" id="KW-0808">Transferase</keyword>
<dbReference type="PANTHER" id="PTHR43304:SF1">
    <property type="entry name" value="PAC DOMAIN-CONTAINING PROTEIN"/>
    <property type="match status" value="1"/>
</dbReference>
<comment type="catalytic activity">
    <reaction evidence="1">
        <text>ATP + protein L-histidine = ADP + protein N-phospho-L-histidine.</text>
        <dbReference type="EC" id="2.7.13.3"/>
    </reaction>
</comment>
<dbReference type="eggNOG" id="COG5001">
    <property type="taxonomic scope" value="Bacteria"/>
</dbReference>
<evidence type="ECO:0000256" key="1">
    <source>
        <dbReference type="ARBA" id="ARBA00000085"/>
    </source>
</evidence>
<keyword evidence="6" id="KW-0812">Transmembrane</keyword>
<feature type="domain" description="PAS" evidence="7">
    <location>
        <begin position="346"/>
        <end position="417"/>
    </location>
</feature>
<keyword evidence="6" id="KW-0472">Membrane</keyword>
<dbReference type="Pfam" id="PF13426">
    <property type="entry name" value="PAS_9"/>
    <property type="match status" value="2"/>
</dbReference>
<dbReference type="SMART" id="SM00086">
    <property type="entry name" value="PAC"/>
    <property type="match status" value="1"/>
</dbReference>
<evidence type="ECO:0000256" key="4">
    <source>
        <dbReference type="ARBA" id="ARBA00022679"/>
    </source>
</evidence>
<feature type="domain" description="PAS" evidence="7">
    <location>
        <begin position="76"/>
        <end position="147"/>
    </location>
</feature>
<dbReference type="PROSITE" id="PS50112">
    <property type="entry name" value="PAS"/>
    <property type="match status" value="2"/>
</dbReference>
<dbReference type="InterPro" id="IPR000700">
    <property type="entry name" value="PAS-assoc_C"/>
</dbReference>
<name>F0S7P6_PSESL</name>
<dbReference type="Proteomes" id="UP000000310">
    <property type="component" value="Chromosome"/>
</dbReference>
<organism evidence="9 10">
    <name type="scientific">Pseudopedobacter saltans (strain ATCC 51119 / DSM 12145 / JCM 21818 / CCUG 39354 / LMG 10337 / NBRC 100064 / NCIMB 13643)</name>
    <name type="common">Pedobacter saltans</name>
    <dbReference type="NCBI Taxonomy" id="762903"/>
    <lineage>
        <taxon>Bacteria</taxon>
        <taxon>Pseudomonadati</taxon>
        <taxon>Bacteroidota</taxon>
        <taxon>Sphingobacteriia</taxon>
        <taxon>Sphingobacteriales</taxon>
        <taxon>Sphingobacteriaceae</taxon>
        <taxon>Pseudopedobacter</taxon>
    </lineage>
</organism>
<proteinExistence type="predicted"/>
<evidence type="ECO:0000256" key="5">
    <source>
        <dbReference type="ARBA" id="ARBA00022777"/>
    </source>
</evidence>
<dbReference type="Gene3D" id="1.10.287.130">
    <property type="match status" value="1"/>
</dbReference>
<evidence type="ECO:0000313" key="10">
    <source>
        <dbReference type="Proteomes" id="UP000000310"/>
    </source>
</evidence>
<feature type="transmembrane region" description="Helical" evidence="6">
    <location>
        <begin position="12"/>
        <end position="31"/>
    </location>
</feature>
<dbReference type="RefSeq" id="WP_013633786.1">
    <property type="nucleotide sequence ID" value="NC_015177.1"/>
</dbReference>
<reference evidence="9 10" key="1">
    <citation type="journal article" date="2011" name="Stand. Genomic Sci.">
        <title>Complete genome sequence of the gliding, heparinolytic Pedobacter saltans type strain (113).</title>
        <authorList>
            <person name="Liolios K."/>
            <person name="Sikorski J."/>
            <person name="Lu M."/>
            <person name="Nolan M."/>
            <person name="Lapidus A."/>
            <person name="Lucas S."/>
            <person name="Hammon N."/>
            <person name="Deshpande S."/>
            <person name="Cheng J.F."/>
            <person name="Tapia R."/>
            <person name="Han C."/>
            <person name="Goodwin L."/>
            <person name="Pitluck S."/>
            <person name="Huntemann M."/>
            <person name="Ivanova N."/>
            <person name="Pagani I."/>
            <person name="Mavromatis K."/>
            <person name="Ovchinikova G."/>
            <person name="Pati A."/>
            <person name="Chen A."/>
            <person name="Palaniappan K."/>
            <person name="Land M."/>
            <person name="Hauser L."/>
            <person name="Brambilla E.M."/>
            <person name="Kotsyurbenko O."/>
            <person name="Rohde M."/>
            <person name="Tindall B.J."/>
            <person name="Abt B."/>
            <person name="Goker M."/>
            <person name="Detter J.C."/>
            <person name="Woyke T."/>
            <person name="Bristow J."/>
            <person name="Eisen J.A."/>
            <person name="Markowitz V."/>
            <person name="Hugenholtz P."/>
            <person name="Klenk H.P."/>
            <person name="Kyrpides N.C."/>
        </authorList>
    </citation>
    <scope>NUCLEOTIDE SEQUENCE [LARGE SCALE GENOMIC DNA]</scope>
    <source>
        <strain evidence="10">ATCC 51119 / DSM 12145 / JCM 21818 / LMG 10337 / NBRC 100064 / NCIMB 13643</strain>
    </source>
</reference>
<dbReference type="SUPFAM" id="SSF47384">
    <property type="entry name" value="Homodimeric domain of signal transducing histidine kinase"/>
    <property type="match status" value="1"/>
</dbReference>
<keyword evidence="6" id="KW-1133">Transmembrane helix</keyword>
<evidence type="ECO:0000256" key="6">
    <source>
        <dbReference type="SAM" id="Phobius"/>
    </source>
</evidence>
<dbReference type="HOGENOM" id="CLU_500390_0_0_10"/>
<dbReference type="Gene3D" id="3.30.450.20">
    <property type="entry name" value="PAS domain"/>
    <property type="match status" value="3"/>
</dbReference>
<keyword evidence="5" id="KW-0418">Kinase</keyword>
<dbReference type="KEGG" id="psn:Pedsa_2760"/>
<dbReference type="GO" id="GO:0000155">
    <property type="term" value="F:phosphorelay sensor kinase activity"/>
    <property type="evidence" value="ECO:0007669"/>
    <property type="project" value="InterPro"/>
</dbReference>
<dbReference type="SMART" id="SM00091">
    <property type="entry name" value="PAS"/>
    <property type="match status" value="2"/>
</dbReference>
<feature type="transmembrane region" description="Helical" evidence="6">
    <location>
        <begin position="43"/>
        <end position="66"/>
    </location>
</feature>
<evidence type="ECO:0000256" key="3">
    <source>
        <dbReference type="ARBA" id="ARBA00022553"/>
    </source>
</evidence>
<dbReference type="PANTHER" id="PTHR43304">
    <property type="entry name" value="PHYTOCHROME-LIKE PROTEIN CPH1"/>
    <property type="match status" value="1"/>
</dbReference>
<feature type="domain" description="PAC" evidence="8">
    <location>
        <begin position="420"/>
        <end position="472"/>
    </location>
</feature>
<dbReference type="Pfam" id="PF00512">
    <property type="entry name" value="HisKA"/>
    <property type="match status" value="1"/>
</dbReference>
<dbReference type="CDD" id="cd00130">
    <property type="entry name" value="PAS"/>
    <property type="match status" value="2"/>
</dbReference>
<gene>
    <name evidence="9" type="ordered locus">Pedsa_2760</name>
</gene>
<dbReference type="OrthoDB" id="6231665at2"/>
<accession>F0S7P6</accession>
<evidence type="ECO:0000259" key="8">
    <source>
        <dbReference type="PROSITE" id="PS50113"/>
    </source>
</evidence>
<keyword evidence="3" id="KW-0597">Phosphoprotein</keyword>
<dbReference type="PROSITE" id="PS50113">
    <property type="entry name" value="PAC"/>
    <property type="match status" value="1"/>
</dbReference>
<evidence type="ECO:0000259" key="7">
    <source>
        <dbReference type="PROSITE" id="PS50112"/>
    </source>
</evidence>
<dbReference type="STRING" id="762903.Pedsa_2760"/>
<dbReference type="CDD" id="cd00082">
    <property type="entry name" value="HisKA"/>
    <property type="match status" value="1"/>
</dbReference>
<dbReference type="SUPFAM" id="SSF55785">
    <property type="entry name" value="PYP-like sensor domain (PAS domain)"/>
    <property type="match status" value="2"/>
</dbReference>
<dbReference type="InterPro" id="IPR001610">
    <property type="entry name" value="PAC"/>
</dbReference>
<dbReference type="EMBL" id="CP002545">
    <property type="protein sequence ID" value="ADY53301.1"/>
    <property type="molecule type" value="Genomic_DNA"/>
</dbReference>
<protein>
    <recommendedName>
        <fullName evidence="2">histidine kinase</fullName>
        <ecNumber evidence="2">2.7.13.3</ecNumber>
    </recommendedName>
</protein>
<dbReference type="InterPro" id="IPR035965">
    <property type="entry name" value="PAS-like_dom_sf"/>
</dbReference>
<dbReference type="InterPro" id="IPR052162">
    <property type="entry name" value="Sensor_kinase/Photoreceptor"/>
</dbReference>
<dbReference type="InterPro" id="IPR000014">
    <property type="entry name" value="PAS"/>
</dbReference>
<dbReference type="EC" id="2.7.13.3" evidence="2"/>
<keyword evidence="10" id="KW-1185">Reference proteome</keyword>
<evidence type="ECO:0000256" key="2">
    <source>
        <dbReference type="ARBA" id="ARBA00012438"/>
    </source>
</evidence>
<evidence type="ECO:0000313" key="9">
    <source>
        <dbReference type="EMBL" id="ADY53301.1"/>
    </source>
</evidence>
<reference evidence="10" key="2">
    <citation type="submission" date="2011-02" db="EMBL/GenBank/DDBJ databases">
        <title>The complete genome of Pedobacter saltans DSM 12145.</title>
        <authorList>
            <consortium name="US DOE Joint Genome Institute (JGI-PGF)"/>
            <person name="Lucas S."/>
            <person name="Copeland A."/>
            <person name="Lapidus A."/>
            <person name="Bruce D."/>
            <person name="Goodwin L."/>
            <person name="Pitluck S."/>
            <person name="Kyrpides N."/>
            <person name="Mavromatis K."/>
            <person name="Pagani I."/>
            <person name="Ivanova N."/>
            <person name="Ovchinnikova G."/>
            <person name="Lu M."/>
            <person name="Detter J.C."/>
            <person name="Han C."/>
            <person name="Land M."/>
            <person name="Hauser L."/>
            <person name="Markowitz V."/>
            <person name="Cheng J.-F."/>
            <person name="Hugenholtz P."/>
            <person name="Woyke T."/>
            <person name="Wu D."/>
            <person name="Tindall B."/>
            <person name="Pomrenke H.G."/>
            <person name="Brambilla E."/>
            <person name="Klenk H.-P."/>
            <person name="Eisen J.A."/>
        </authorList>
    </citation>
    <scope>NUCLEOTIDE SEQUENCE [LARGE SCALE GENOMIC DNA]</scope>
    <source>
        <strain evidence="10">ATCC 51119 / DSM 12145 / JCM 21818 / LMG 10337 / NBRC 100064 / NCIMB 13643</strain>
    </source>
</reference>
<sequence>MHNMRDNVPTRIALYYFFISFIWILLSAFSLKYFFKGIPENTILYIEIAKGVAFIAATYFLLYKLIINYTNRLKKSEEKYNDMFEYNPNPMWIYDLKSYMFLDVNIAAIRKYGYNRDEFLNMTIYDIRPEEEANRLREYTANKIHIGNTLPQLWKHKLKNGNIIIANIISHDIVFNKKPAKLVLSLDVTEKEPYERELEKQQQVLKQINTDLNKNLVQLKINENKLKYTQKAAKIAGWSYNLERNTFNFDYEFYELSKIDDLRGSSLDLNEFLKFIHPEDESSFLNFLNKVKTERITQECILRIKSAAEWNFIKFEASLHLDLSECSKSIKGFIQDIDELTKINIENKRLAEIINKIKNLIVITNKDSVIEWANAAFYETTEYSRKETIGKVPWDLIKVPDSSLEMVKVIKDAVNNRQEFCIEIENISKNGRCYWLQIDGSPIYDENGCYAGYISIEHEITERRLKEAKIREQNKLLDKTAWISSHQMRKPLASILGIIELMKYAKSESEIKEYIQLLEVCGNELDQYIKDSVTLIESNV</sequence>
<dbReference type="InterPro" id="IPR036097">
    <property type="entry name" value="HisK_dim/P_sf"/>
</dbReference>
<dbReference type="InterPro" id="IPR003661">
    <property type="entry name" value="HisK_dim/P_dom"/>
</dbReference>
<dbReference type="AlphaFoldDB" id="F0S7P6"/>